<dbReference type="eggNOG" id="KOG0814">
    <property type="taxonomic scope" value="Eukaryota"/>
</dbReference>
<name>A0A068YF28_ECHMU</name>
<dbReference type="CDD" id="cd07724">
    <property type="entry name" value="POD-like_MBL-fold"/>
    <property type="match status" value="1"/>
</dbReference>
<sequence>MLRAHQWQVTMLLDLGEDAIEVNAHQRPSPPPHQYRQGLRHQLFQNDEQGTSPAGSRWTIHFSRAVLIDPVLETVQRDAKLIRELDLDLRYAINTHLHADHVTGTGALKKMFAPTCQSVISATSGAQADVLLKAGEVLDCGNIQLECRSTPGHTNGCFTYVLHSARAAFTGDALLIRGCGRTDLGQGSPEILYESVHSKIFSLPDDYFLFPAHEYSGRMMTTVGEEKKHNTRLCASKEKFVDIMQNLNLSYPKQMDRAVPLNLKDGCEDK</sequence>
<evidence type="ECO:0000256" key="15">
    <source>
        <dbReference type="ARBA" id="ARBA00077964"/>
    </source>
</evidence>
<dbReference type="STRING" id="6211.A0A068YF28"/>
<dbReference type="SMART" id="SM00849">
    <property type="entry name" value="Lactamase_B"/>
    <property type="match status" value="1"/>
</dbReference>
<evidence type="ECO:0000259" key="16">
    <source>
        <dbReference type="SMART" id="SM00849"/>
    </source>
</evidence>
<gene>
    <name evidence="17" type="ORF">EmuJ_001090400</name>
</gene>
<evidence type="ECO:0000256" key="5">
    <source>
        <dbReference type="ARBA" id="ARBA00022946"/>
    </source>
</evidence>
<comment type="catalytic activity">
    <reaction evidence="11">
        <text>S-sulfanylglutathione + O2 + H2O = sulfite + glutathione + 2 H(+)</text>
        <dbReference type="Rhea" id="RHEA:12981"/>
        <dbReference type="ChEBI" id="CHEBI:15377"/>
        <dbReference type="ChEBI" id="CHEBI:15378"/>
        <dbReference type="ChEBI" id="CHEBI:15379"/>
        <dbReference type="ChEBI" id="CHEBI:17359"/>
        <dbReference type="ChEBI" id="CHEBI:57925"/>
        <dbReference type="ChEBI" id="CHEBI:58905"/>
        <dbReference type="EC" id="1.13.11.18"/>
    </reaction>
</comment>
<evidence type="ECO:0000256" key="14">
    <source>
        <dbReference type="ARBA" id="ARBA00067300"/>
    </source>
</evidence>
<evidence type="ECO:0000313" key="17">
    <source>
        <dbReference type="EMBL" id="CDS43170.1"/>
    </source>
</evidence>
<dbReference type="PANTHER" id="PTHR43084:SF1">
    <property type="entry name" value="PERSULFIDE DIOXYGENASE ETHE1, MITOCHONDRIAL"/>
    <property type="match status" value="1"/>
</dbReference>
<evidence type="ECO:0000256" key="12">
    <source>
        <dbReference type="ARBA" id="ARBA00065219"/>
    </source>
</evidence>
<dbReference type="AlphaFoldDB" id="A0A068YF28"/>
<evidence type="ECO:0000256" key="9">
    <source>
        <dbReference type="ARBA" id="ARBA00023004"/>
    </source>
</evidence>
<dbReference type="OMA" id="DYKGDTV"/>
<evidence type="ECO:0000256" key="3">
    <source>
        <dbReference type="ARBA" id="ARBA00006759"/>
    </source>
</evidence>
<evidence type="ECO:0000256" key="4">
    <source>
        <dbReference type="ARBA" id="ARBA00022723"/>
    </source>
</evidence>
<dbReference type="GO" id="GO:0070813">
    <property type="term" value="P:hydrogen sulfide metabolic process"/>
    <property type="evidence" value="ECO:0007669"/>
    <property type="project" value="TreeGrafter"/>
</dbReference>
<dbReference type="GO" id="GO:0050313">
    <property type="term" value="F:sulfur dioxygenase activity"/>
    <property type="evidence" value="ECO:0007669"/>
    <property type="project" value="UniProtKB-EC"/>
</dbReference>
<keyword evidence="7" id="KW-0007">Acetylation</keyword>
<evidence type="ECO:0000256" key="6">
    <source>
        <dbReference type="ARBA" id="ARBA00022964"/>
    </source>
</evidence>
<dbReference type="EC" id="1.13.11.18" evidence="13"/>
<comment type="subunit">
    <text evidence="12">Homodimer. Monomer. Interacts with TST. May interact with RELA.</text>
</comment>
<comment type="similarity">
    <text evidence="3">Belongs to the metallo-beta-lactamase superfamily. Glyoxalase II family.</text>
</comment>
<organism evidence="17 18">
    <name type="scientific">Echinococcus multilocularis</name>
    <name type="common">Fox tapeworm</name>
    <dbReference type="NCBI Taxonomy" id="6211"/>
    <lineage>
        <taxon>Eukaryota</taxon>
        <taxon>Metazoa</taxon>
        <taxon>Spiralia</taxon>
        <taxon>Lophotrochozoa</taxon>
        <taxon>Platyhelminthes</taxon>
        <taxon>Cestoda</taxon>
        <taxon>Eucestoda</taxon>
        <taxon>Cyclophyllidea</taxon>
        <taxon>Taeniidae</taxon>
        <taxon>Echinococcus</taxon>
    </lineage>
</organism>
<dbReference type="SUPFAM" id="SSF56281">
    <property type="entry name" value="Metallo-hydrolase/oxidoreductase"/>
    <property type="match status" value="1"/>
</dbReference>
<comment type="subcellular location">
    <subcellularLocation>
        <location evidence="2">Mitochondrion</location>
    </subcellularLocation>
</comment>
<dbReference type="Gene3D" id="3.60.15.10">
    <property type="entry name" value="Ribonuclease Z/Hydroxyacylglutathione hydrolase-like"/>
    <property type="match status" value="1"/>
</dbReference>
<evidence type="ECO:0000256" key="1">
    <source>
        <dbReference type="ARBA" id="ARBA00001954"/>
    </source>
</evidence>
<dbReference type="InterPro" id="IPR044528">
    <property type="entry name" value="POD-like_MBL-fold"/>
</dbReference>
<evidence type="ECO:0000256" key="7">
    <source>
        <dbReference type="ARBA" id="ARBA00022990"/>
    </source>
</evidence>
<dbReference type="FunFam" id="3.60.15.10:FF:000013">
    <property type="entry name" value="Persulfide dioxygenase ETHE1, mitochondrial"/>
    <property type="match status" value="1"/>
</dbReference>
<dbReference type="InterPro" id="IPR001279">
    <property type="entry name" value="Metallo-B-lactamas"/>
</dbReference>
<keyword evidence="9" id="KW-0408">Iron</keyword>
<dbReference type="GO" id="GO:0046872">
    <property type="term" value="F:metal ion binding"/>
    <property type="evidence" value="ECO:0007669"/>
    <property type="project" value="UniProtKB-KW"/>
</dbReference>
<dbReference type="Pfam" id="PF00753">
    <property type="entry name" value="Lactamase_B"/>
    <property type="match status" value="2"/>
</dbReference>
<proteinExistence type="inferred from homology"/>
<protein>
    <recommendedName>
        <fullName evidence="14">Persulfide dioxygenase ETHE1, mitochondrial</fullName>
        <ecNumber evidence="13">1.13.11.18</ecNumber>
    </recommendedName>
    <alternativeName>
        <fullName evidence="15">Sulfur dioxygenase ETHE1</fullName>
    </alternativeName>
</protein>
<evidence type="ECO:0000313" key="18">
    <source>
        <dbReference type="Proteomes" id="UP000017246"/>
    </source>
</evidence>
<keyword evidence="8" id="KW-0560">Oxidoreductase</keyword>
<reference evidence="17" key="2">
    <citation type="submission" date="2015-11" db="EMBL/GenBank/DDBJ databases">
        <authorList>
            <person name="Zhang Y."/>
            <person name="Guo Z."/>
        </authorList>
    </citation>
    <scope>NUCLEOTIDE SEQUENCE</scope>
</reference>
<dbReference type="GO" id="GO:0006749">
    <property type="term" value="P:glutathione metabolic process"/>
    <property type="evidence" value="ECO:0007669"/>
    <property type="project" value="InterPro"/>
</dbReference>
<evidence type="ECO:0000256" key="2">
    <source>
        <dbReference type="ARBA" id="ARBA00004173"/>
    </source>
</evidence>
<dbReference type="OrthoDB" id="449487at2759"/>
<keyword evidence="10" id="KW-0496">Mitochondrion</keyword>
<evidence type="ECO:0000256" key="8">
    <source>
        <dbReference type="ARBA" id="ARBA00023002"/>
    </source>
</evidence>
<dbReference type="InterPro" id="IPR051682">
    <property type="entry name" value="Mito_Persulfide_Diox"/>
</dbReference>
<feature type="domain" description="Metallo-beta-lactamase" evidence="16">
    <location>
        <begin position="56"/>
        <end position="213"/>
    </location>
</feature>
<keyword evidence="18" id="KW-1185">Reference proteome</keyword>
<keyword evidence="6" id="KW-0223">Dioxygenase</keyword>
<reference evidence="17" key="1">
    <citation type="journal article" date="2013" name="Nature">
        <title>The genomes of four tapeworm species reveal adaptations to parasitism.</title>
        <authorList>
            <person name="Tsai I.J."/>
            <person name="Zarowiecki M."/>
            <person name="Holroyd N."/>
            <person name="Garciarrubio A."/>
            <person name="Sanchez-Flores A."/>
            <person name="Brooks K.L."/>
            <person name="Tracey A."/>
            <person name="Bobes R.J."/>
            <person name="Fragoso G."/>
            <person name="Sciutto E."/>
            <person name="Aslett M."/>
            <person name="Beasley H."/>
            <person name="Bennett H.M."/>
            <person name="Cai J."/>
            <person name="Camicia F."/>
            <person name="Clark R."/>
            <person name="Cucher M."/>
            <person name="De Silva N."/>
            <person name="Day T.A."/>
            <person name="Deplazes P."/>
            <person name="Estrada K."/>
            <person name="Fernandez C."/>
            <person name="Holland P.W."/>
            <person name="Hou J."/>
            <person name="Hu S."/>
            <person name="Huckvale T."/>
            <person name="Hung S.S."/>
            <person name="Kamenetzky L."/>
            <person name="Keane J.A."/>
            <person name="Kiss F."/>
            <person name="Koziol U."/>
            <person name="Lambert O."/>
            <person name="Liu K."/>
            <person name="Luo X."/>
            <person name="Luo Y."/>
            <person name="Macchiaroli N."/>
            <person name="Nichol S."/>
            <person name="Paps J."/>
            <person name="Parkinson J."/>
            <person name="Pouchkina-Stantcheva N."/>
            <person name="Riddiford N."/>
            <person name="Rosenzvit M."/>
            <person name="Salinas G."/>
            <person name="Wasmuth J.D."/>
            <person name="Zamanian M."/>
            <person name="Zheng Y."/>
            <person name="Cai X."/>
            <person name="Soberon X."/>
            <person name="Olson P.D."/>
            <person name="Laclette J.P."/>
            <person name="Brehm K."/>
            <person name="Berriman M."/>
            <person name="Garciarrubio A."/>
            <person name="Bobes R.J."/>
            <person name="Fragoso G."/>
            <person name="Sanchez-Flores A."/>
            <person name="Estrada K."/>
            <person name="Cevallos M.A."/>
            <person name="Morett E."/>
            <person name="Gonzalez V."/>
            <person name="Portillo T."/>
            <person name="Ochoa-Leyva A."/>
            <person name="Jose M.V."/>
            <person name="Sciutto E."/>
            <person name="Landa A."/>
            <person name="Jimenez L."/>
            <person name="Valdes V."/>
            <person name="Carrero J.C."/>
            <person name="Larralde C."/>
            <person name="Morales-Montor J."/>
            <person name="Limon-Lason J."/>
            <person name="Soberon X."/>
            <person name="Laclette J.P."/>
        </authorList>
    </citation>
    <scope>NUCLEOTIDE SEQUENCE [LARGE SCALE GENOMIC DNA]</scope>
</reference>
<comment type="cofactor">
    <cofactor evidence="1">
        <name>Fe(2+)</name>
        <dbReference type="ChEBI" id="CHEBI:29033"/>
    </cofactor>
</comment>
<keyword evidence="5" id="KW-0809">Transit peptide</keyword>
<evidence type="ECO:0000256" key="13">
    <source>
        <dbReference type="ARBA" id="ARBA00066686"/>
    </source>
</evidence>
<dbReference type="Proteomes" id="UP000017246">
    <property type="component" value="Unassembled WGS sequence"/>
</dbReference>
<dbReference type="PANTHER" id="PTHR43084">
    <property type="entry name" value="PERSULFIDE DIOXYGENASE ETHE1"/>
    <property type="match status" value="1"/>
</dbReference>
<dbReference type="InterPro" id="IPR036866">
    <property type="entry name" value="RibonucZ/Hydroxyglut_hydro"/>
</dbReference>
<accession>A0A068YF28</accession>
<evidence type="ECO:0000256" key="11">
    <source>
        <dbReference type="ARBA" id="ARBA00050990"/>
    </source>
</evidence>
<keyword evidence="4" id="KW-0479">Metal-binding</keyword>
<dbReference type="GO" id="GO:0005739">
    <property type="term" value="C:mitochondrion"/>
    <property type="evidence" value="ECO:0007669"/>
    <property type="project" value="UniProtKB-SubCell"/>
</dbReference>
<evidence type="ECO:0000256" key="10">
    <source>
        <dbReference type="ARBA" id="ARBA00023128"/>
    </source>
</evidence>
<dbReference type="EMBL" id="LN902844">
    <property type="protein sequence ID" value="CDS43170.1"/>
    <property type="molecule type" value="Genomic_DNA"/>
</dbReference>